<keyword evidence="2" id="KW-1185">Reference proteome</keyword>
<dbReference type="Proteomes" id="UP000812031">
    <property type="component" value="Unassembled WGS sequence"/>
</dbReference>
<dbReference type="EMBL" id="JAHWYN010000025">
    <property type="protein sequence ID" value="MBW4362485.1"/>
    <property type="molecule type" value="Genomic_DNA"/>
</dbReference>
<gene>
    <name evidence="1" type="ORF">KZH69_18530</name>
</gene>
<organism evidence="1 2">
    <name type="scientific">Flavobacterium taihuense</name>
    <dbReference type="NCBI Taxonomy" id="2857508"/>
    <lineage>
        <taxon>Bacteria</taxon>
        <taxon>Pseudomonadati</taxon>
        <taxon>Bacteroidota</taxon>
        <taxon>Flavobacteriia</taxon>
        <taxon>Flavobacteriales</taxon>
        <taxon>Flavobacteriaceae</taxon>
        <taxon>Flavobacterium</taxon>
    </lineage>
</organism>
<comment type="caution">
    <text evidence="1">The sequence shown here is derived from an EMBL/GenBank/DDBJ whole genome shotgun (WGS) entry which is preliminary data.</text>
</comment>
<evidence type="ECO:0000313" key="2">
    <source>
        <dbReference type="Proteomes" id="UP000812031"/>
    </source>
</evidence>
<protein>
    <submittedName>
        <fullName evidence="1">Uncharacterized protein</fullName>
    </submittedName>
</protein>
<sequence>MTQIQSNSHKNTAFKLSEQVKATLHTKGYSFLFNYSDYEYYKKQAKRAFNKAQAIADLFIQDNTTQKSDYNGYIF</sequence>
<proteinExistence type="predicted"/>
<accession>A0ABS6Y0N0</accession>
<dbReference type="RefSeq" id="WP_219318968.1">
    <property type="nucleotide sequence ID" value="NZ_JAHWYN010000025.1"/>
</dbReference>
<evidence type="ECO:0000313" key="1">
    <source>
        <dbReference type="EMBL" id="MBW4362485.1"/>
    </source>
</evidence>
<name>A0ABS6Y0N0_9FLAO</name>
<reference evidence="1 2" key="1">
    <citation type="submission" date="2021-07" db="EMBL/GenBank/DDBJ databases">
        <title>Flavobacterium sp. nov. isolated from sediment on the Taihu Lake.</title>
        <authorList>
            <person name="Qu J.-H."/>
        </authorList>
    </citation>
    <scope>NUCLEOTIDE SEQUENCE [LARGE SCALE GENOMIC DNA]</scope>
    <source>
        <strain evidence="1 2">NAS39</strain>
    </source>
</reference>